<keyword evidence="3" id="KW-1185">Reference proteome</keyword>
<evidence type="ECO:0000256" key="1">
    <source>
        <dbReference type="SAM" id="Phobius"/>
    </source>
</evidence>
<dbReference type="GeneID" id="92042697"/>
<protein>
    <submittedName>
        <fullName evidence="2">Uncharacterized protein</fullName>
    </submittedName>
</protein>
<proteinExistence type="predicted"/>
<feature type="transmembrane region" description="Helical" evidence="1">
    <location>
        <begin position="115"/>
        <end position="136"/>
    </location>
</feature>
<feature type="transmembrane region" description="Helical" evidence="1">
    <location>
        <begin position="40"/>
        <end position="60"/>
    </location>
</feature>
<dbReference type="EMBL" id="JAQQWN010000004">
    <property type="protein sequence ID" value="KAK8090361.1"/>
    <property type="molecule type" value="Genomic_DNA"/>
</dbReference>
<name>A0ABR1X4N0_9PEZI</name>
<accession>A0ABR1X4N0</accession>
<keyword evidence="1" id="KW-1133">Transmembrane helix</keyword>
<keyword evidence="1" id="KW-0472">Membrane</keyword>
<comment type="caution">
    <text evidence="2">The sequence shown here is derived from an EMBL/GenBank/DDBJ whole genome shotgun (WGS) entry which is preliminary data.</text>
</comment>
<keyword evidence="1" id="KW-0812">Transmembrane</keyword>
<sequence>MAQHDSSRRMEESSKAMEKITENMETIAVRTERDISSMHFITFLTLFFLPGTFLGVRFLVPLLNSDHAFDLNPLTLNQSLFSTPIFGDAPEDSSNISGLPNHGNGETWALNTDLLVLYFEICLPMMLIFIGLWFAYKKYKRRAVRGNHQVSIV</sequence>
<organism evidence="2 3">
    <name type="scientific">Apiospora hydei</name>
    <dbReference type="NCBI Taxonomy" id="1337664"/>
    <lineage>
        <taxon>Eukaryota</taxon>
        <taxon>Fungi</taxon>
        <taxon>Dikarya</taxon>
        <taxon>Ascomycota</taxon>
        <taxon>Pezizomycotina</taxon>
        <taxon>Sordariomycetes</taxon>
        <taxon>Xylariomycetidae</taxon>
        <taxon>Amphisphaeriales</taxon>
        <taxon>Apiosporaceae</taxon>
        <taxon>Apiospora</taxon>
    </lineage>
</organism>
<evidence type="ECO:0000313" key="3">
    <source>
        <dbReference type="Proteomes" id="UP001433268"/>
    </source>
</evidence>
<reference evidence="2 3" key="1">
    <citation type="submission" date="2023-01" db="EMBL/GenBank/DDBJ databases">
        <title>Analysis of 21 Apiospora genomes using comparative genomics revels a genus with tremendous synthesis potential of carbohydrate active enzymes and secondary metabolites.</title>
        <authorList>
            <person name="Sorensen T."/>
        </authorList>
    </citation>
    <scope>NUCLEOTIDE SEQUENCE [LARGE SCALE GENOMIC DNA]</scope>
    <source>
        <strain evidence="2 3">CBS 114990</strain>
    </source>
</reference>
<evidence type="ECO:0000313" key="2">
    <source>
        <dbReference type="EMBL" id="KAK8090361.1"/>
    </source>
</evidence>
<gene>
    <name evidence="2" type="ORF">PG997_005322</name>
</gene>
<dbReference type="RefSeq" id="XP_066673255.1">
    <property type="nucleotide sequence ID" value="XM_066809637.1"/>
</dbReference>
<dbReference type="Proteomes" id="UP001433268">
    <property type="component" value="Unassembled WGS sequence"/>
</dbReference>